<name>V8C895_9HELI</name>
<dbReference type="Proteomes" id="UP000018731">
    <property type="component" value="Unassembled WGS sequence"/>
</dbReference>
<keyword evidence="1 3" id="KW-0963">Cytoplasm</keyword>
<evidence type="ECO:0000256" key="3">
    <source>
        <dbReference type="HAMAP-Rule" id="MF_01077"/>
    </source>
</evidence>
<evidence type="ECO:0000259" key="4">
    <source>
        <dbReference type="Pfam" id="PF02576"/>
    </source>
</evidence>
<proteinExistence type="inferred from homology"/>
<dbReference type="HOGENOM" id="CLU_070525_2_2_7"/>
<sequence length="153" mass="17553">MKHKLSYELDREIQSELESLIHSCECELYDIALVRENEVLILRISIMASKGSTTLELCTKVSEIISPFLDVKDFIKDAYHLEVSSPGLERVLKIPRHFMLSVGTKVLVRTIDKNELEAIILGADEEGVEFELEQSSVRIPYAELKKVKTIFEW</sequence>
<evidence type="ECO:0000256" key="1">
    <source>
        <dbReference type="ARBA" id="ARBA00022490"/>
    </source>
</evidence>
<feature type="domain" description="Ribosome maturation factor RimP N-terminal" evidence="4">
    <location>
        <begin position="17"/>
        <end position="89"/>
    </location>
</feature>
<dbReference type="EMBL" id="AZJI01000005">
    <property type="protein sequence ID" value="ETD23574.1"/>
    <property type="molecule type" value="Genomic_DNA"/>
</dbReference>
<dbReference type="Pfam" id="PF17384">
    <property type="entry name" value="DUF150_C"/>
    <property type="match status" value="1"/>
</dbReference>
<dbReference type="SUPFAM" id="SSF74942">
    <property type="entry name" value="YhbC-like, C-terminal domain"/>
    <property type="match status" value="1"/>
</dbReference>
<dbReference type="GO" id="GO:0000028">
    <property type="term" value="P:ribosomal small subunit assembly"/>
    <property type="evidence" value="ECO:0007669"/>
    <property type="project" value="TreeGrafter"/>
</dbReference>
<comment type="subcellular location">
    <subcellularLocation>
        <location evidence="3">Cytoplasm</location>
    </subcellularLocation>
</comment>
<evidence type="ECO:0000256" key="2">
    <source>
        <dbReference type="ARBA" id="ARBA00022517"/>
    </source>
</evidence>
<dbReference type="InterPro" id="IPR028989">
    <property type="entry name" value="RimP_N"/>
</dbReference>
<protein>
    <recommendedName>
        <fullName evidence="3">Ribosome maturation factor RimP</fullName>
    </recommendedName>
</protein>
<gene>
    <name evidence="3" type="primary">rimP</name>
    <name evidence="6" type="ORF">HMPREF2086_01379</name>
</gene>
<dbReference type="CDD" id="cd01734">
    <property type="entry name" value="YlxS_C"/>
    <property type="match status" value="1"/>
</dbReference>
<dbReference type="AlphaFoldDB" id="V8C895"/>
<dbReference type="GO" id="GO:0006412">
    <property type="term" value="P:translation"/>
    <property type="evidence" value="ECO:0007669"/>
    <property type="project" value="TreeGrafter"/>
</dbReference>
<dbReference type="Pfam" id="PF02576">
    <property type="entry name" value="RimP_N"/>
    <property type="match status" value="1"/>
</dbReference>
<dbReference type="InterPro" id="IPR028998">
    <property type="entry name" value="RimP_C"/>
</dbReference>
<dbReference type="SUPFAM" id="SSF75420">
    <property type="entry name" value="YhbC-like, N-terminal domain"/>
    <property type="match status" value="1"/>
</dbReference>
<reference evidence="6 7" key="1">
    <citation type="journal article" date="2014" name="Genome Announc.">
        <title>Draft genome sequences of six enterohepatic helicobacter species isolated from humans and one from rhesus macaques.</title>
        <authorList>
            <person name="Shen Z."/>
            <person name="Sheh A."/>
            <person name="Young S.K."/>
            <person name="Abouelliel A."/>
            <person name="Ward D.V."/>
            <person name="Earl A.M."/>
            <person name="Fox J.G."/>
        </authorList>
    </citation>
    <scope>NUCLEOTIDE SEQUENCE [LARGE SCALE GENOMIC DNA]</scope>
    <source>
        <strain evidence="6 7">MIT 99-5501</strain>
    </source>
</reference>
<keyword evidence="2 3" id="KW-0690">Ribosome biogenesis</keyword>
<dbReference type="InterPro" id="IPR036847">
    <property type="entry name" value="RimP_C_sf"/>
</dbReference>
<dbReference type="GO" id="GO:0005829">
    <property type="term" value="C:cytosol"/>
    <property type="evidence" value="ECO:0007669"/>
    <property type="project" value="TreeGrafter"/>
</dbReference>
<dbReference type="InterPro" id="IPR003728">
    <property type="entry name" value="Ribosome_maturation_RimP"/>
</dbReference>
<feature type="domain" description="Ribosome maturation factor RimP C-terminal" evidence="5">
    <location>
        <begin position="92"/>
        <end position="153"/>
    </location>
</feature>
<dbReference type="eggNOG" id="COG0779">
    <property type="taxonomic scope" value="Bacteria"/>
</dbReference>
<dbReference type="HAMAP" id="MF_01077">
    <property type="entry name" value="RimP"/>
    <property type="match status" value="1"/>
</dbReference>
<evidence type="ECO:0000259" key="5">
    <source>
        <dbReference type="Pfam" id="PF17384"/>
    </source>
</evidence>
<dbReference type="OrthoDB" id="9805006at2"/>
<accession>V8C895</accession>
<evidence type="ECO:0000313" key="7">
    <source>
        <dbReference type="Proteomes" id="UP000018731"/>
    </source>
</evidence>
<organism evidence="6 7">
    <name type="scientific">Helicobacter macacae MIT 99-5501</name>
    <dbReference type="NCBI Taxonomy" id="1357400"/>
    <lineage>
        <taxon>Bacteria</taxon>
        <taxon>Pseudomonadati</taxon>
        <taxon>Campylobacterota</taxon>
        <taxon>Epsilonproteobacteria</taxon>
        <taxon>Campylobacterales</taxon>
        <taxon>Helicobacteraceae</taxon>
        <taxon>Helicobacter</taxon>
    </lineage>
</organism>
<dbReference type="STRING" id="1357400.HMPREF2086_01379"/>
<dbReference type="PANTHER" id="PTHR33867">
    <property type="entry name" value="RIBOSOME MATURATION FACTOR RIMP"/>
    <property type="match status" value="1"/>
</dbReference>
<comment type="similarity">
    <text evidence="3">Belongs to the RimP family.</text>
</comment>
<keyword evidence="7" id="KW-1185">Reference proteome</keyword>
<dbReference type="PATRIC" id="fig|1357400.3.peg.1846"/>
<comment type="caution">
    <text evidence="6">The sequence shown here is derived from an EMBL/GenBank/DDBJ whole genome shotgun (WGS) entry which is preliminary data.</text>
</comment>
<dbReference type="RefSeq" id="WP_023928121.1">
    <property type="nucleotide sequence ID" value="NZ_KI669454.1"/>
</dbReference>
<evidence type="ECO:0000313" key="6">
    <source>
        <dbReference type="EMBL" id="ETD23574.1"/>
    </source>
</evidence>
<dbReference type="Gene3D" id="3.30.300.70">
    <property type="entry name" value="RimP-like superfamily, N-terminal"/>
    <property type="match status" value="1"/>
</dbReference>
<dbReference type="InterPro" id="IPR035956">
    <property type="entry name" value="RimP_N_sf"/>
</dbReference>
<comment type="function">
    <text evidence="3">Required for maturation of 30S ribosomal subunits.</text>
</comment>
<dbReference type="PANTHER" id="PTHR33867:SF1">
    <property type="entry name" value="RIBOSOME MATURATION FACTOR RIMP"/>
    <property type="match status" value="1"/>
</dbReference>